<comment type="similarity">
    <text evidence="2">Belongs to the Nudix hydrolase family.</text>
</comment>
<dbReference type="InterPro" id="IPR020476">
    <property type="entry name" value="Nudix_hydrolase"/>
</dbReference>
<organism evidence="4 5">
    <name type="scientific">Tuber magnatum</name>
    <name type="common">white Piedmont truffle</name>
    <dbReference type="NCBI Taxonomy" id="42249"/>
    <lineage>
        <taxon>Eukaryota</taxon>
        <taxon>Fungi</taxon>
        <taxon>Dikarya</taxon>
        <taxon>Ascomycota</taxon>
        <taxon>Pezizomycotina</taxon>
        <taxon>Pezizomycetes</taxon>
        <taxon>Pezizales</taxon>
        <taxon>Tuberaceae</taxon>
        <taxon>Tuber</taxon>
    </lineage>
</organism>
<evidence type="ECO:0000259" key="3">
    <source>
        <dbReference type="PROSITE" id="PS51462"/>
    </source>
</evidence>
<dbReference type="SUPFAM" id="SSF55811">
    <property type="entry name" value="Nudix"/>
    <property type="match status" value="1"/>
</dbReference>
<accession>A0A317SJ47</accession>
<dbReference type="InterPro" id="IPR000086">
    <property type="entry name" value="NUDIX_hydrolase_dom"/>
</dbReference>
<protein>
    <recommendedName>
        <fullName evidence="3">Nudix hydrolase domain-containing protein</fullName>
    </recommendedName>
</protein>
<reference evidence="4 5" key="1">
    <citation type="submission" date="2018-03" db="EMBL/GenBank/DDBJ databases">
        <title>Genomes of Pezizomycetes fungi and the evolution of truffles.</title>
        <authorList>
            <person name="Murat C."/>
            <person name="Payen T."/>
            <person name="Noel B."/>
            <person name="Kuo A."/>
            <person name="Martin F.M."/>
        </authorList>
    </citation>
    <scope>NUCLEOTIDE SEQUENCE [LARGE SCALE GENOMIC DNA]</scope>
    <source>
        <strain evidence="4">091103-1</strain>
    </source>
</reference>
<keyword evidence="5" id="KW-1185">Reference proteome</keyword>
<dbReference type="CDD" id="cd02883">
    <property type="entry name" value="NUDIX_Hydrolase"/>
    <property type="match status" value="1"/>
</dbReference>
<evidence type="ECO:0000313" key="4">
    <source>
        <dbReference type="EMBL" id="PWW73291.1"/>
    </source>
</evidence>
<dbReference type="InterPro" id="IPR015797">
    <property type="entry name" value="NUDIX_hydrolase-like_dom_sf"/>
</dbReference>
<evidence type="ECO:0000256" key="2">
    <source>
        <dbReference type="RuleBase" id="RU003476"/>
    </source>
</evidence>
<dbReference type="PANTHER" id="PTHR43736">
    <property type="entry name" value="ADP-RIBOSE PYROPHOSPHATASE"/>
    <property type="match status" value="1"/>
</dbReference>
<dbReference type="PANTHER" id="PTHR43736:SF1">
    <property type="entry name" value="DIHYDRONEOPTERIN TRIPHOSPHATE DIPHOSPHATASE"/>
    <property type="match status" value="1"/>
</dbReference>
<proteinExistence type="inferred from homology"/>
<comment type="caution">
    <text evidence="4">The sequence shown here is derived from an EMBL/GenBank/DDBJ whole genome shotgun (WGS) entry which is preliminary data.</text>
</comment>
<dbReference type="Proteomes" id="UP000246991">
    <property type="component" value="Unassembled WGS sequence"/>
</dbReference>
<dbReference type="PROSITE" id="PS00893">
    <property type="entry name" value="NUDIX_BOX"/>
    <property type="match status" value="1"/>
</dbReference>
<dbReference type="AlphaFoldDB" id="A0A317SJ47"/>
<dbReference type="PRINTS" id="PR00502">
    <property type="entry name" value="NUDIXFAMILY"/>
</dbReference>
<feature type="domain" description="Nudix hydrolase" evidence="3">
    <location>
        <begin position="37"/>
        <end position="176"/>
    </location>
</feature>
<dbReference type="STRING" id="42249.A0A317SJ47"/>
<dbReference type="Pfam" id="PF00293">
    <property type="entry name" value="NUDIX"/>
    <property type="match status" value="1"/>
</dbReference>
<gene>
    <name evidence="4" type="ORF">C7212DRAFT_217974</name>
</gene>
<dbReference type="OrthoDB" id="276276at2759"/>
<name>A0A317SJ47_9PEZI</name>
<dbReference type="EMBL" id="PYWC01000082">
    <property type="protein sequence ID" value="PWW73291.1"/>
    <property type="molecule type" value="Genomic_DNA"/>
</dbReference>
<keyword evidence="1 2" id="KW-0378">Hydrolase</keyword>
<sequence>MTENNVSHKTTSGATYPSALSHLNISPPNLLPTIPPVTRLAVGASIFRRSRLTNAPPRLLLVRRAVGEPSFPGLWETPGGGVEPYETILDGVVREVKEETGLVVGRITRCYDVYNFRGRSGKAIRKWQFEVEIEGEGEEVIVLDPTEHDQFLWVREEEVQGLAITTEGHRGVIVNSFRLRKAGIVAVGGGGVDAGGVGV</sequence>
<dbReference type="GO" id="GO:0016787">
    <property type="term" value="F:hydrolase activity"/>
    <property type="evidence" value="ECO:0007669"/>
    <property type="project" value="UniProtKB-KW"/>
</dbReference>
<dbReference type="InterPro" id="IPR020084">
    <property type="entry name" value="NUDIX_hydrolase_CS"/>
</dbReference>
<dbReference type="Gene3D" id="3.90.79.10">
    <property type="entry name" value="Nucleoside Triphosphate Pyrophosphohydrolase"/>
    <property type="match status" value="1"/>
</dbReference>
<evidence type="ECO:0000313" key="5">
    <source>
        <dbReference type="Proteomes" id="UP000246991"/>
    </source>
</evidence>
<dbReference type="PROSITE" id="PS51462">
    <property type="entry name" value="NUDIX"/>
    <property type="match status" value="1"/>
</dbReference>
<evidence type="ECO:0000256" key="1">
    <source>
        <dbReference type="ARBA" id="ARBA00022801"/>
    </source>
</evidence>